<evidence type="ECO:0000313" key="2">
    <source>
        <dbReference type="EMBL" id="TPN85401.1"/>
    </source>
</evidence>
<dbReference type="CDD" id="cd04301">
    <property type="entry name" value="NAT_SF"/>
    <property type="match status" value="1"/>
</dbReference>
<dbReference type="OrthoDB" id="9800604at2"/>
<protein>
    <submittedName>
        <fullName evidence="2">GNAT family N-acetyltransferase</fullName>
    </submittedName>
</protein>
<dbReference type="PROSITE" id="PS51186">
    <property type="entry name" value="GNAT"/>
    <property type="match status" value="1"/>
</dbReference>
<dbReference type="AlphaFoldDB" id="A0A504JG82"/>
<organism evidence="2 3">
    <name type="scientific">Aquimarina algicola</name>
    <dbReference type="NCBI Taxonomy" id="2589995"/>
    <lineage>
        <taxon>Bacteria</taxon>
        <taxon>Pseudomonadati</taxon>
        <taxon>Bacteroidota</taxon>
        <taxon>Flavobacteriia</taxon>
        <taxon>Flavobacteriales</taxon>
        <taxon>Flavobacteriaceae</taxon>
        <taxon>Aquimarina</taxon>
    </lineage>
</organism>
<dbReference type="Gene3D" id="3.40.630.30">
    <property type="match status" value="1"/>
</dbReference>
<comment type="caution">
    <text evidence="2">The sequence shown here is derived from an EMBL/GenBank/DDBJ whole genome shotgun (WGS) entry which is preliminary data.</text>
</comment>
<feature type="domain" description="N-acetyltransferase" evidence="1">
    <location>
        <begin position="11"/>
        <end position="178"/>
    </location>
</feature>
<keyword evidence="2" id="KW-0808">Transferase</keyword>
<dbReference type="EMBL" id="VFWZ01000004">
    <property type="protein sequence ID" value="TPN85401.1"/>
    <property type="molecule type" value="Genomic_DNA"/>
</dbReference>
<dbReference type="InterPro" id="IPR016181">
    <property type="entry name" value="Acyl_CoA_acyltransferase"/>
</dbReference>
<dbReference type="InterPro" id="IPR000182">
    <property type="entry name" value="GNAT_dom"/>
</dbReference>
<dbReference type="GO" id="GO:0016747">
    <property type="term" value="F:acyltransferase activity, transferring groups other than amino-acyl groups"/>
    <property type="evidence" value="ECO:0007669"/>
    <property type="project" value="InterPro"/>
</dbReference>
<evidence type="ECO:0000259" key="1">
    <source>
        <dbReference type="PROSITE" id="PS51186"/>
    </source>
</evidence>
<keyword evidence="3" id="KW-1185">Reference proteome</keyword>
<accession>A0A504JG82</accession>
<dbReference type="Proteomes" id="UP000315540">
    <property type="component" value="Unassembled WGS sequence"/>
</dbReference>
<dbReference type="SUPFAM" id="SSF55729">
    <property type="entry name" value="Acyl-CoA N-acyltransferases (Nat)"/>
    <property type="match status" value="1"/>
</dbReference>
<gene>
    <name evidence="2" type="ORF">FHK87_15410</name>
</gene>
<name>A0A504JG82_9FLAO</name>
<sequence length="181" mass="21330">MEKLIHMGFDINFKSCDKKDIIHLVNVSKQFYPEHYAHIWQNNDPSYYINLSFTSKAIEEDFKNDNIVYFLVQNSNQILGILKIRNHKSVSNYSKTDALQLEKIYLLKASTGLGIGKKAIEFTKDYAISLHKKIIWLDVMTTSPALHFYQKVGFKTIEHYNLDYPKLKDNYREMQRMILVI</sequence>
<dbReference type="Pfam" id="PF00583">
    <property type="entry name" value="Acetyltransf_1"/>
    <property type="match status" value="1"/>
</dbReference>
<reference evidence="2 3" key="1">
    <citation type="submission" date="2019-06" db="EMBL/GenBank/DDBJ databases">
        <authorList>
            <person name="Meng X."/>
        </authorList>
    </citation>
    <scope>NUCLEOTIDE SEQUENCE [LARGE SCALE GENOMIC DNA]</scope>
    <source>
        <strain evidence="2 3">M625</strain>
    </source>
</reference>
<evidence type="ECO:0000313" key="3">
    <source>
        <dbReference type="Proteomes" id="UP000315540"/>
    </source>
</evidence>
<proteinExistence type="predicted"/>